<dbReference type="Proteomes" id="UP001222325">
    <property type="component" value="Unassembled WGS sequence"/>
</dbReference>
<dbReference type="EMBL" id="JARJCN010000005">
    <property type="protein sequence ID" value="KAJ7100685.1"/>
    <property type="molecule type" value="Genomic_DNA"/>
</dbReference>
<sequence length="203" mass="21131">MRFSTLLSTLAVVATGASAANVRSADSSIAASLTAANFYGSPIPPWEPGHHPGWYYGKGPAPSGIAAVLSGLLCDILDLLPFCLHCPKPPHPPPPHKPPPPPEFSQTFSNLTCASQDDSFQTFGLVDTIADCSAMCDTVSGCTFFNTYHDVNGKGGSPLLTCSLFSKCLTASSADNCGGQSQPDGSIDFITNSDGFCKKKPTA</sequence>
<feature type="chain" id="PRO_5042111661" description="Fruit-body specific protein a" evidence="1">
    <location>
        <begin position="20"/>
        <end position="203"/>
    </location>
</feature>
<proteinExistence type="predicted"/>
<evidence type="ECO:0000313" key="3">
    <source>
        <dbReference type="Proteomes" id="UP001222325"/>
    </source>
</evidence>
<protein>
    <recommendedName>
        <fullName evidence="4">Fruit-body specific protein a</fullName>
    </recommendedName>
</protein>
<reference evidence="2" key="1">
    <citation type="submission" date="2023-03" db="EMBL/GenBank/DDBJ databases">
        <title>Massive genome expansion in bonnet fungi (Mycena s.s.) driven by repeated elements and novel gene families across ecological guilds.</title>
        <authorList>
            <consortium name="Lawrence Berkeley National Laboratory"/>
            <person name="Harder C.B."/>
            <person name="Miyauchi S."/>
            <person name="Viragh M."/>
            <person name="Kuo A."/>
            <person name="Thoen E."/>
            <person name="Andreopoulos B."/>
            <person name="Lu D."/>
            <person name="Skrede I."/>
            <person name="Drula E."/>
            <person name="Henrissat B."/>
            <person name="Morin E."/>
            <person name="Kohler A."/>
            <person name="Barry K."/>
            <person name="LaButti K."/>
            <person name="Morin E."/>
            <person name="Salamov A."/>
            <person name="Lipzen A."/>
            <person name="Mereny Z."/>
            <person name="Hegedus B."/>
            <person name="Baldrian P."/>
            <person name="Stursova M."/>
            <person name="Weitz H."/>
            <person name="Taylor A."/>
            <person name="Grigoriev I.V."/>
            <person name="Nagy L.G."/>
            <person name="Martin F."/>
            <person name="Kauserud H."/>
        </authorList>
    </citation>
    <scope>NUCLEOTIDE SEQUENCE</scope>
    <source>
        <strain evidence="2">CBHHK173m</strain>
    </source>
</reference>
<gene>
    <name evidence="2" type="ORF">B0H15DRAFT_876813</name>
</gene>
<name>A0AAD6Y0A2_9AGAR</name>
<keyword evidence="1" id="KW-0732">Signal</keyword>
<accession>A0AAD6Y0A2</accession>
<evidence type="ECO:0000256" key="1">
    <source>
        <dbReference type="SAM" id="SignalP"/>
    </source>
</evidence>
<feature type="signal peptide" evidence="1">
    <location>
        <begin position="1"/>
        <end position="19"/>
    </location>
</feature>
<dbReference type="AlphaFoldDB" id="A0AAD6Y0A2"/>
<evidence type="ECO:0008006" key="4">
    <source>
        <dbReference type="Google" id="ProtNLM"/>
    </source>
</evidence>
<comment type="caution">
    <text evidence="2">The sequence shown here is derived from an EMBL/GenBank/DDBJ whole genome shotgun (WGS) entry which is preliminary data.</text>
</comment>
<organism evidence="2 3">
    <name type="scientific">Mycena belliarum</name>
    <dbReference type="NCBI Taxonomy" id="1033014"/>
    <lineage>
        <taxon>Eukaryota</taxon>
        <taxon>Fungi</taxon>
        <taxon>Dikarya</taxon>
        <taxon>Basidiomycota</taxon>
        <taxon>Agaricomycotina</taxon>
        <taxon>Agaricomycetes</taxon>
        <taxon>Agaricomycetidae</taxon>
        <taxon>Agaricales</taxon>
        <taxon>Marasmiineae</taxon>
        <taxon>Mycenaceae</taxon>
        <taxon>Mycena</taxon>
    </lineage>
</organism>
<keyword evidence="3" id="KW-1185">Reference proteome</keyword>
<evidence type="ECO:0000313" key="2">
    <source>
        <dbReference type="EMBL" id="KAJ7100685.1"/>
    </source>
</evidence>